<dbReference type="PATRIC" id="fig|886882.15.peg.5795"/>
<dbReference type="KEGG" id="ppm:PPSC2_27380"/>
<gene>
    <name evidence="2" type="ORF">PPSC2_27380</name>
</gene>
<dbReference type="AlphaFoldDB" id="E3EKU1"/>
<proteinExistence type="predicted"/>
<evidence type="ECO:0000313" key="3">
    <source>
        <dbReference type="Proteomes" id="UP000006868"/>
    </source>
</evidence>
<dbReference type="OrthoDB" id="2991296at2"/>
<organism evidence="2 3">
    <name type="scientific">Paenibacillus polymyxa (strain SC2)</name>
    <name type="common">Bacillus polymyxa</name>
    <dbReference type="NCBI Taxonomy" id="886882"/>
    <lineage>
        <taxon>Bacteria</taxon>
        <taxon>Bacillati</taxon>
        <taxon>Bacillota</taxon>
        <taxon>Bacilli</taxon>
        <taxon>Bacillales</taxon>
        <taxon>Paenibacillaceae</taxon>
        <taxon>Paenibacillus</taxon>
    </lineage>
</organism>
<dbReference type="RefSeq" id="WP_013385956.1">
    <property type="nucleotide sequence ID" value="NC_014628.2"/>
</dbReference>
<feature type="transmembrane region" description="Helical" evidence="1">
    <location>
        <begin position="23"/>
        <end position="40"/>
    </location>
</feature>
<keyword evidence="2" id="KW-0614">Plasmid</keyword>
<keyword evidence="1" id="KW-1133">Transmembrane helix</keyword>
<dbReference type="HOGENOM" id="CLU_200422_0_0_9"/>
<reference evidence="2 3" key="1">
    <citation type="journal article" date="2011" name="J. Bacteriol.">
        <title>Complete genome sequence of Paenibacillus polymyxa SC2, a strain of plant growth-promoting Rhizobacterium with broad-spectrum antimicrobial activity.</title>
        <authorList>
            <person name="Ma M."/>
            <person name="Wang C."/>
            <person name="Ding Y."/>
            <person name="Li L."/>
            <person name="Shen D."/>
            <person name="Jiang X."/>
            <person name="Guan D."/>
            <person name="Cao F."/>
            <person name="Chen H."/>
            <person name="Feng R."/>
            <person name="Wang X."/>
            <person name="Ge Y."/>
            <person name="Yao L."/>
            <person name="Bing X."/>
            <person name="Yang X."/>
            <person name="Li J."/>
            <person name="Du B."/>
        </authorList>
    </citation>
    <scope>NUCLEOTIDE SEQUENCE [LARGE SCALE GENOMIC DNA]</scope>
    <source>
        <strain evidence="2 3">SC2</strain>
        <plasmid evidence="3">pSC2</plasmid>
    </source>
</reference>
<dbReference type="EMBL" id="CP002214">
    <property type="protein sequence ID" value="ADO59542.1"/>
    <property type="molecule type" value="Genomic_DNA"/>
</dbReference>
<name>E3EKU1_PAEPS</name>
<keyword evidence="1" id="KW-0812">Transmembrane</keyword>
<keyword evidence="1" id="KW-0472">Membrane</keyword>
<dbReference type="Proteomes" id="UP000006868">
    <property type="component" value="Plasmid pSC2"/>
</dbReference>
<geneLocation type="plasmid" evidence="2 3">
    <name>pSC2</name>
</geneLocation>
<accession>E3EKU1</accession>
<evidence type="ECO:0000256" key="1">
    <source>
        <dbReference type="SAM" id="Phobius"/>
    </source>
</evidence>
<protein>
    <submittedName>
        <fullName evidence="2">Uncharacterized protein</fullName>
    </submittedName>
</protein>
<evidence type="ECO:0000313" key="2">
    <source>
        <dbReference type="EMBL" id="ADO59542.1"/>
    </source>
</evidence>
<sequence>MNEWVSRAKFAMTGEDGASNVEIIVWISVVLVIATALWLFRDAIVNFISKAKNAVDAFRVS</sequence>